<evidence type="ECO:0000313" key="3">
    <source>
        <dbReference type="Proteomes" id="UP000006304"/>
    </source>
</evidence>
<dbReference type="Pfam" id="PF00542">
    <property type="entry name" value="Ribosomal_L12"/>
    <property type="match status" value="1"/>
</dbReference>
<dbReference type="Proteomes" id="UP000006304">
    <property type="component" value="Chromosome"/>
</dbReference>
<dbReference type="KEGG" id="nbr:O3I_008830"/>
<proteinExistence type="predicted"/>
<protein>
    <recommendedName>
        <fullName evidence="1">Large ribosomal subunit protein bL12 C-terminal domain-containing protein</fullName>
    </recommendedName>
</protein>
<dbReference type="STRING" id="1133849.O3I_008830"/>
<dbReference type="GO" id="GO:0003735">
    <property type="term" value="F:structural constituent of ribosome"/>
    <property type="evidence" value="ECO:0007669"/>
    <property type="project" value="InterPro"/>
</dbReference>
<accession>K0ERS6</accession>
<sequence>MFAHRRLERKIDALHLKLDLILDHLGIQERPDLTTAKPIPAMPVAPRPVSFSWAEIDDLLVQGKKIQAIKRYRELTGAGLKDAKDAVEQHERRY</sequence>
<dbReference type="GO" id="GO:0006412">
    <property type="term" value="P:translation"/>
    <property type="evidence" value="ECO:0007669"/>
    <property type="project" value="InterPro"/>
</dbReference>
<dbReference type="InterPro" id="IPR013823">
    <property type="entry name" value="Ribosomal_bL12_C"/>
</dbReference>
<dbReference type="EMBL" id="CP003876">
    <property type="protein sequence ID" value="AFT99728.1"/>
    <property type="molecule type" value="Genomic_DNA"/>
</dbReference>
<evidence type="ECO:0000259" key="1">
    <source>
        <dbReference type="Pfam" id="PF00542"/>
    </source>
</evidence>
<keyword evidence="3" id="KW-1185">Reference proteome</keyword>
<dbReference type="AlphaFoldDB" id="K0ERS6"/>
<reference evidence="2 3" key="1">
    <citation type="journal article" date="2012" name="J. Bacteriol.">
        <title>Complete genome sequence of Nocardia brasiliensis HUJEG-1.</title>
        <authorList>
            <person name="Vera-Cabrera L."/>
            <person name="Ortiz-Lopez R."/>
            <person name="Elizondo-Gonzalez R."/>
            <person name="Perez-Maya A.A."/>
            <person name="Ocampo-Candiani J."/>
        </authorList>
    </citation>
    <scope>NUCLEOTIDE SEQUENCE [LARGE SCALE GENOMIC DNA]</scope>
    <source>
        <strain evidence="3">ATCC 700358</strain>
    </source>
</reference>
<dbReference type="Gene3D" id="3.30.1390.10">
    <property type="match status" value="1"/>
</dbReference>
<gene>
    <name evidence="2" type="ORF">O3I_008830</name>
</gene>
<evidence type="ECO:0000313" key="2">
    <source>
        <dbReference type="EMBL" id="AFT99728.1"/>
    </source>
</evidence>
<dbReference type="SUPFAM" id="SSF54736">
    <property type="entry name" value="ClpS-like"/>
    <property type="match status" value="1"/>
</dbReference>
<organism evidence="2 3">
    <name type="scientific">Nocardia brasiliensis (strain ATCC 700358 / HUJEG-1)</name>
    <dbReference type="NCBI Taxonomy" id="1133849"/>
    <lineage>
        <taxon>Bacteria</taxon>
        <taxon>Bacillati</taxon>
        <taxon>Actinomycetota</taxon>
        <taxon>Actinomycetes</taxon>
        <taxon>Mycobacteriales</taxon>
        <taxon>Nocardiaceae</taxon>
        <taxon>Nocardia</taxon>
    </lineage>
</organism>
<feature type="domain" description="Large ribosomal subunit protein bL12 C-terminal" evidence="1">
    <location>
        <begin position="62"/>
        <end position="90"/>
    </location>
</feature>
<dbReference type="RefSeq" id="WP_014982584.1">
    <property type="nucleotide sequence ID" value="NC_018681.1"/>
</dbReference>
<dbReference type="InterPro" id="IPR014719">
    <property type="entry name" value="Ribosomal_bL12_C/ClpS-like"/>
</dbReference>
<dbReference type="eggNOG" id="COG0222">
    <property type="taxonomic scope" value="Bacteria"/>
</dbReference>
<dbReference type="HOGENOM" id="CLU_167427_0_1_11"/>
<name>K0ERS6_NOCB7</name>